<evidence type="ECO:0000256" key="5">
    <source>
        <dbReference type="SAM" id="Phobius"/>
    </source>
</evidence>
<feature type="compositionally biased region" description="Polar residues" evidence="4">
    <location>
        <begin position="1"/>
        <end position="20"/>
    </location>
</feature>
<accession>A0A517W3Y0</accession>
<dbReference type="Gene3D" id="1.25.40.10">
    <property type="entry name" value="Tetratricopeptide repeat domain"/>
    <property type="match status" value="3"/>
</dbReference>
<evidence type="ECO:0000256" key="2">
    <source>
        <dbReference type="ARBA" id="ARBA00022803"/>
    </source>
</evidence>
<keyword evidence="2 3" id="KW-0802">TPR repeat</keyword>
<protein>
    <submittedName>
        <fullName evidence="6">Tetratricopeptide repeat protein</fullName>
    </submittedName>
</protein>
<keyword evidence="5" id="KW-0812">Transmembrane</keyword>
<dbReference type="AlphaFoldDB" id="A0A517W3Y0"/>
<dbReference type="Pfam" id="PF00515">
    <property type="entry name" value="TPR_1"/>
    <property type="match status" value="1"/>
</dbReference>
<feature type="region of interest" description="Disordered" evidence="4">
    <location>
        <begin position="1"/>
        <end position="23"/>
    </location>
</feature>
<dbReference type="PANTHER" id="PTHR44858:SF1">
    <property type="entry name" value="UDP-N-ACETYLGLUCOSAMINE--PEPTIDE N-ACETYLGLUCOSAMINYLTRANSFERASE SPINDLY-RELATED"/>
    <property type="match status" value="1"/>
</dbReference>
<name>A0A517W3Y0_9PLAN</name>
<dbReference type="EMBL" id="CP037920">
    <property type="protein sequence ID" value="QDT99959.1"/>
    <property type="molecule type" value="Genomic_DNA"/>
</dbReference>
<feature type="repeat" description="TPR" evidence="3">
    <location>
        <begin position="1124"/>
        <end position="1157"/>
    </location>
</feature>
<feature type="transmembrane region" description="Helical" evidence="5">
    <location>
        <begin position="32"/>
        <end position="55"/>
    </location>
</feature>
<reference evidence="6 7" key="1">
    <citation type="submission" date="2019-03" db="EMBL/GenBank/DDBJ databases">
        <title>Deep-cultivation of Planctomycetes and their phenomic and genomic characterization uncovers novel biology.</title>
        <authorList>
            <person name="Wiegand S."/>
            <person name="Jogler M."/>
            <person name="Boedeker C."/>
            <person name="Pinto D."/>
            <person name="Vollmers J."/>
            <person name="Rivas-Marin E."/>
            <person name="Kohn T."/>
            <person name="Peeters S.H."/>
            <person name="Heuer A."/>
            <person name="Rast P."/>
            <person name="Oberbeckmann S."/>
            <person name="Bunk B."/>
            <person name="Jeske O."/>
            <person name="Meyerdierks A."/>
            <person name="Storesund J.E."/>
            <person name="Kallscheuer N."/>
            <person name="Luecker S."/>
            <person name="Lage O.M."/>
            <person name="Pohl T."/>
            <person name="Merkel B.J."/>
            <person name="Hornburger P."/>
            <person name="Mueller R.-W."/>
            <person name="Bruemmer F."/>
            <person name="Labrenz M."/>
            <person name="Spormann A.M."/>
            <person name="Op den Camp H."/>
            <person name="Overmann J."/>
            <person name="Amann R."/>
            <person name="Jetten M.S.M."/>
            <person name="Mascher T."/>
            <person name="Medema M.H."/>
            <person name="Devos D.P."/>
            <person name="Kaster A.-K."/>
            <person name="Ovreas L."/>
            <person name="Rohde M."/>
            <person name="Galperin M.Y."/>
            <person name="Jogler C."/>
        </authorList>
    </citation>
    <scope>NUCLEOTIDE SEQUENCE [LARGE SCALE GENOMIC DNA]</scope>
    <source>
        <strain evidence="6 7">V144</strain>
    </source>
</reference>
<evidence type="ECO:0000313" key="7">
    <source>
        <dbReference type="Proteomes" id="UP000318704"/>
    </source>
</evidence>
<dbReference type="PANTHER" id="PTHR44858">
    <property type="entry name" value="TETRATRICOPEPTIDE REPEAT PROTEIN 6"/>
    <property type="match status" value="1"/>
</dbReference>
<evidence type="ECO:0000256" key="4">
    <source>
        <dbReference type="SAM" id="MobiDB-lite"/>
    </source>
</evidence>
<keyword evidence="5" id="KW-0472">Membrane</keyword>
<evidence type="ECO:0000256" key="1">
    <source>
        <dbReference type="ARBA" id="ARBA00022737"/>
    </source>
</evidence>
<feature type="repeat" description="TPR" evidence="3">
    <location>
        <begin position="1198"/>
        <end position="1231"/>
    </location>
</feature>
<dbReference type="Proteomes" id="UP000318704">
    <property type="component" value="Chromosome"/>
</dbReference>
<keyword evidence="5" id="KW-1133">Transmembrane helix</keyword>
<dbReference type="RefSeq" id="WP_144989910.1">
    <property type="nucleotide sequence ID" value="NZ_CP037920.1"/>
</dbReference>
<dbReference type="InterPro" id="IPR050498">
    <property type="entry name" value="Ycf3"/>
</dbReference>
<dbReference type="Pfam" id="PF13181">
    <property type="entry name" value="TPR_8"/>
    <property type="match status" value="2"/>
</dbReference>
<keyword evidence="1" id="KW-0677">Repeat</keyword>
<sequence length="1256" mass="143229">MTDSEQNATPSEVNSENKQTANKKKRSPVERAIVWGLIFVALIVVLLEVNARYGYSNTLTEIQNRIAQEAEGKEFLLKDAKAMVKGFPYGDERLTQSGKQLQYRWLSLFRTYAIQISVGIDGEVLSLETDAEQFDDKNLKAKSSKPVVHRPTLPEKGLSPEFENVVVLTTDQLDSQTRDMKGILPREIVRQALLIGGREGVGLKTRDASLRGEVLFVENPEIFPLKLLTHIDSSREVNIDLERPHINEAPFRWSSESFILPQEFALETLIEKTEELSRTGFVDALKSAGYTGKAPQWTEESTVSDQLLQQLKEWNLISQYAVIQEMHTAIQKEGESPERLSVLTRAYANLGSLTEYLWNPSHKVFKARALLYAERLTERSEDSRWALAHRAYARAFAGRHQSALADIAAIRSTKTERSENKRSLPDWIDLIDAYCAYKPDVLDKAVKNEDTKHLAIYLGSLLADPVGNEKQMLTITEQLLELEPACCRAMDRLCEVNSLGIRRMVTEERLDQVWPVLYRKMQKINLPKPVQVTIGLNMPSESNLIREEHSRMRVINSLKKVEATDYEPSLKVLGQLLHELAFVHTCRKLDVLTGSLSLNADDDLKKYRPLVKGHPYEQYIESFSSNRADAKAAYEKLLDSHDPQELEFVSSRLISNSYYKLNAQAYQKLFAEAVANLDQTYQDQLRYAHWFKDMRSEYDKENYSRTARNLLKISPQMPKTVAININANPEYAEKQIAELMGKYGKNPEVLTALAKKYIAENDDVKAEEVLQRRIEIVPDHRSYTSLAGLYKKRGATEKWKETLEKALELPSLGLQNASIRDSLARYHMKRGEWELAKPHAVKAAMTYSGWGLLCAAKCYEGLGDLQQAETFVRACSMRYKSSAADWYFWCVRTNFGDIESARRLAEQQLLANPNTNNLSLSMQSGVFQATQGLKSEAFDSFLAAFQKYKDAYCGLHAALLADELGLTDQRDDLLKQVSEQWNNNFGIAELTNFFQRMLLKPDSVEWNPRWFQSLLAQASEGRPTNFYYFAGKFLEQRGQDKWATIYLQSAATSPITNKFNCALAAQHLRSQKKKVAERRFSELDAGYDKAKLLSQKAAYLIQSDKKEEAIQIFDEILKLKPDLFIVLINRGQMHEALKNYPAAIADYKKAIEIEPEYWIPHGNLAFLYAACEDDEIRDGTLSLQHAQQAFDLLPTKYWVNYGALAAAYAELGQFDKAIEMQRQAMELVPDAQKREAARRLSLFNEGQPYRRSSKKE</sequence>
<evidence type="ECO:0000256" key="3">
    <source>
        <dbReference type="PROSITE-ProRule" id="PRU00339"/>
    </source>
</evidence>
<organism evidence="6 7">
    <name type="scientific">Gimesia aquarii</name>
    <dbReference type="NCBI Taxonomy" id="2527964"/>
    <lineage>
        <taxon>Bacteria</taxon>
        <taxon>Pseudomonadati</taxon>
        <taxon>Planctomycetota</taxon>
        <taxon>Planctomycetia</taxon>
        <taxon>Planctomycetales</taxon>
        <taxon>Planctomycetaceae</taxon>
        <taxon>Gimesia</taxon>
    </lineage>
</organism>
<dbReference type="SMART" id="SM00028">
    <property type="entry name" value="TPR"/>
    <property type="match status" value="5"/>
</dbReference>
<dbReference type="PROSITE" id="PS50005">
    <property type="entry name" value="TPR"/>
    <property type="match status" value="3"/>
</dbReference>
<gene>
    <name evidence="6" type="ORF">V144x_54730</name>
</gene>
<dbReference type="SUPFAM" id="SSF48452">
    <property type="entry name" value="TPR-like"/>
    <property type="match status" value="3"/>
</dbReference>
<feature type="repeat" description="TPR" evidence="3">
    <location>
        <begin position="1090"/>
        <end position="1123"/>
    </location>
</feature>
<proteinExistence type="predicted"/>
<dbReference type="KEGG" id="gaw:V144x_54730"/>
<evidence type="ECO:0000313" key="6">
    <source>
        <dbReference type="EMBL" id="QDT99959.1"/>
    </source>
</evidence>
<dbReference type="InterPro" id="IPR011990">
    <property type="entry name" value="TPR-like_helical_dom_sf"/>
</dbReference>
<dbReference type="InterPro" id="IPR019734">
    <property type="entry name" value="TPR_rpt"/>
</dbReference>